<evidence type="ECO:0000259" key="2">
    <source>
        <dbReference type="Pfam" id="PF15978"/>
    </source>
</evidence>
<gene>
    <name evidence="3" type="ORF">C0Q88_02800</name>
</gene>
<protein>
    <submittedName>
        <fullName evidence="3">Uncharacterized protein</fullName>
    </submittedName>
</protein>
<reference evidence="3 4" key="1">
    <citation type="submission" date="2017-12" db="EMBL/GenBank/DDBJ databases">
        <title>Draft genome sequence of Ralstonia pickettii 52.</title>
        <authorList>
            <person name="Zheng B."/>
        </authorList>
    </citation>
    <scope>NUCLEOTIDE SEQUENCE [LARGE SCALE GENOMIC DNA]</scope>
    <source>
        <strain evidence="3 4">52</strain>
    </source>
</reference>
<organism evidence="3 4">
    <name type="scientific">Ralstonia pickettii</name>
    <name type="common">Burkholderia pickettii</name>
    <dbReference type="NCBI Taxonomy" id="329"/>
    <lineage>
        <taxon>Bacteria</taxon>
        <taxon>Pseudomonadati</taxon>
        <taxon>Pseudomonadota</taxon>
        <taxon>Betaproteobacteria</taxon>
        <taxon>Burkholderiales</taxon>
        <taxon>Burkholderiaceae</taxon>
        <taxon>Ralstonia</taxon>
    </lineage>
</organism>
<dbReference type="AlphaFoldDB" id="A0A2N4TVC8"/>
<dbReference type="EMBL" id="PKQE01000001">
    <property type="protein sequence ID" value="PLC43656.1"/>
    <property type="molecule type" value="Genomic_DNA"/>
</dbReference>
<dbReference type="Proteomes" id="UP000234456">
    <property type="component" value="Unassembled WGS sequence"/>
</dbReference>
<dbReference type="InterPro" id="IPR032750">
    <property type="entry name" value="TnsD_C"/>
</dbReference>
<dbReference type="Pfam" id="PF15978">
    <property type="entry name" value="TnsD"/>
    <property type="match status" value="1"/>
</dbReference>
<evidence type="ECO:0000313" key="3">
    <source>
        <dbReference type="EMBL" id="PLC43656.1"/>
    </source>
</evidence>
<dbReference type="Pfam" id="PF06527">
    <property type="entry name" value="TniQ"/>
    <property type="match status" value="1"/>
</dbReference>
<dbReference type="InterPro" id="IPR009492">
    <property type="entry name" value="TniQ"/>
</dbReference>
<evidence type="ECO:0000313" key="4">
    <source>
        <dbReference type="Proteomes" id="UP000234456"/>
    </source>
</evidence>
<dbReference type="OrthoDB" id="470139at2"/>
<accession>A0A2N4TVC8</accession>
<feature type="domain" description="Transposon Tn7 transposition protein TnsD C-terminal" evidence="2">
    <location>
        <begin position="243"/>
        <end position="347"/>
    </location>
</feature>
<evidence type="ECO:0000259" key="1">
    <source>
        <dbReference type="Pfam" id="PF06527"/>
    </source>
</evidence>
<feature type="domain" description="TniQ" evidence="1">
    <location>
        <begin position="41"/>
        <end position="188"/>
    </location>
</feature>
<sequence>MVPAVEVVEAAYDCFDGRDEQLDAAALLAQAYREPLALCAPPIPGESLISQVGRYHVTSGNLTTRDTYAELFRRLPFQLTAWVPSYVGALGDRFFTRPSQTIQCLLRESTMFPLLEMFTGAEFAARDEQSHIDAVLQGLPKHTAGAFNRTRLCPQCLTENEDRYGTPAILNAHQIPGVSVCFRHGIPLLEQCPTCRCPFERKADLVLTPWRGCSACGRKPSDQQVEGLLADEGDHAIAFARFAAQLLISGLRGASREGIVQLYRAGIHELGVTHRGAVNRKELIRQIVDRYGEKFVKRVDPAFRTDRLSAWLHILIESATWEVHLGRHLLLSFFLYEEAERFLTRYREIALHPRARLTKRLARTEVPDQPPLSGDLIGQVVAASKAIPNCDLDTLWREHYGLMKRLVRQNPGALDDLRKELERGSQRDYKSSGDNTPNSHPNDAFWAKELMQFAPRFYNGAEYPERGTRQLLLRRIGWKHNPTSDLPRFPLLRKELAAACESPWHFYIRRILWALTQPSARAWSRSKVCKISGVEVRKGQVLMDYCALKVVPEVAGPSDVMRILRDWQIGLSWEGPCPERVFSSVGRGYQRRTHGDG</sequence>
<name>A0A2N4TVC8_RALPI</name>
<comment type="caution">
    <text evidence="3">The sequence shown here is derived from an EMBL/GenBank/DDBJ whole genome shotgun (WGS) entry which is preliminary data.</text>
</comment>
<proteinExistence type="predicted"/>